<comment type="caution">
    <text evidence="3">The sequence shown here is derived from an EMBL/GenBank/DDBJ whole genome shotgun (WGS) entry which is preliminary data.</text>
</comment>
<dbReference type="GO" id="GO:0000731">
    <property type="term" value="P:DNA synthesis involved in DNA repair"/>
    <property type="evidence" value="ECO:0007669"/>
    <property type="project" value="TreeGrafter"/>
</dbReference>
<evidence type="ECO:0000313" key="3">
    <source>
        <dbReference type="EMBL" id="OPB72136.1"/>
    </source>
</evidence>
<reference evidence="3 4" key="1">
    <citation type="submission" date="2016-06" db="EMBL/GenBank/DDBJ databases">
        <authorList>
            <person name="Nicholson A.C."/>
        </authorList>
    </citation>
    <scope>NUCLEOTIDE SEQUENCE [LARGE SCALE GENOMIC DNA]</scope>
    <source>
        <strain evidence="3 4">G4123</strain>
    </source>
</reference>
<dbReference type="GO" id="GO:0016887">
    <property type="term" value="F:ATP hydrolysis activity"/>
    <property type="evidence" value="ECO:0007669"/>
    <property type="project" value="InterPro"/>
</dbReference>
<name>A0AAJ3N9U7_9FLAO</name>
<protein>
    <submittedName>
        <fullName evidence="3">DNA sulfur modification protein DndD</fullName>
    </submittedName>
</protein>
<proteinExistence type="predicted"/>
<evidence type="ECO:0000256" key="1">
    <source>
        <dbReference type="SAM" id="Coils"/>
    </source>
</evidence>
<dbReference type="Proteomes" id="UP000190816">
    <property type="component" value="Unassembled WGS sequence"/>
</dbReference>
<dbReference type="PANTHER" id="PTHR32182">
    <property type="entry name" value="DNA REPLICATION AND REPAIR PROTEIN RECF"/>
    <property type="match status" value="1"/>
</dbReference>
<dbReference type="KEGG" id="ego:BBD34_06955"/>
<dbReference type="EMBL" id="MAIC01000018">
    <property type="protein sequence ID" value="OPB72136.1"/>
    <property type="molecule type" value="Genomic_DNA"/>
</dbReference>
<dbReference type="InterPro" id="IPR027417">
    <property type="entry name" value="P-loop_NTPase"/>
</dbReference>
<dbReference type="NCBIfam" id="TIGR03185">
    <property type="entry name" value="DNA_S_dndD"/>
    <property type="match status" value="1"/>
</dbReference>
<organism evidence="3 4">
    <name type="scientific">Elizabethkingia ursingii</name>
    <dbReference type="NCBI Taxonomy" id="1756150"/>
    <lineage>
        <taxon>Bacteria</taxon>
        <taxon>Pseudomonadati</taxon>
        <taxon>Bacteroidota</taxon>
        <taxon>Flavobacteriia</taxon>
        <taxon>Flavobacteriales</taxon>
        <taxon>Weeksellaceae</taxon>
        <taxon>Elizabethkingia</taxon>
    </lineage>
</organism>
<evidence type="ECO:0000313" key="4">
    <source>
        <dbReference type="Proteomes" id="UP000190816"/>
    </source>
</evidence>
<dbReference type="Gene3D" id="3.40.50.300">
    <property type="entry name" value="P-loop containing nucleotide triphosphate hydrolases"/>
    <property type="match status" value="2"/>
</dbReference>
<dbReference type="AlphaFoldDB" id="A0AAJ3N9U7"/>
<feature type="coiled-coil region" evidence="1">
    <location>
        <begin position="230"/>
        <end position="278"/>
    </location>
</feature>
<dbReference type="SUPFAM" id="SSF52540">
    <property type="entry name" value="P-loop containing nucleoside triphosphate hydrolases"/>
    <property type="match status" value="1"/>
</dbReference>
<dbReference type="RefSeq" id="WP_078402884.1">
    <property type="nucleotide sequence ID" value="NZ_CP016377.1"/>
</dbReference>
<dbReference type="GO" id="GO:0006302">
    <property type="term" value="P:double-strand break repair"/>
    <property type="evidence" value="ECO:0007669"/>
    <property type="project" value="InterPro"/>
</dbReference>
<dbReference type="InterPro" id="IPR038729">
    <property type="entry name" value="Rad50/SbcC_AAA"/>
</dbReference>
<accession>A0AAJ3N9U7</accession>
<dbReference type="Pfam" id="PF13476">
    <property type="entry name" value="AAA_23"/>
    <property type="match status" value="1"/>
</dbReference>
<feature type="domain" description="Rad50/SbcC-type AAA" evidence="2">
    <location>
        <begin position="6"/>
        <end position="267"/>
    </location>
</feature>
<evidence type="ECO:0000259" key="2">
    <source>
        <dbReference type="Pfam" id="PF13476"/>
    </source>
</evidence>
<dbReference type="PANTHER" id="PTHR32182:SF22">
    <property type="entry name" value="ATP-DEPENDENT ENDONUCLEASE, OLD FAMILY-RELATED"/>
    <property type="match status" value="1"/>
</dbReference>
<sequence>MKFSNIKISNFRQYYKTVDFDLSTNDDRNIVVIGGKNGYGKTNFLLSIVWCLYGEKISQIDDNFKKEIQKEKNYSSFMQQSINWTAQKEAIDTFSVSILVEEVELPGVSKLPSNVDKVLIIRSRNTSTTEEKLSIIDPISNIEIFDDEEDKFNFINDYIIPIDAAKFVFFDAEKIADIANLSIKEEGSFINDALGKILGLDNYETLIDDFEFYINTLKKEGATRNLQEQIIDKEKAIDLSNLEIEKLEEDNAEKLKEIDELKKEIRKFDDLISQSSKQSDPNFDRETITCEINKLNTKEIELSARFTELSEVIPLMILAGKLEEVKEHISIQETNEISQKSSKENSEKIENFIELLFNKPPDPENSTMSFRDKYFYYEKAKSLGNELYHIDNVCQELDFEHDLNNTEKNLISDAINLVHSQSSDMFQSTIEEFNVINSRKSELMKILNRVDADLVDDIVLDYLAKKETAENKTTEYNRKIGENTQQINKVKKDITRFNKELVTLRSKVEINAQNKLRIKETEKYIDTLNTFLEEQKTRHKDSLEKTILIELKTLMHKLSSEENNTKFIEDVKVTILASGQGMKITLLDQDDNEIRKESLSSGEKQIYISCLIKAILNESIQSLPIFIDTPLGRLDEEHRDSITKKYYPTLSEQVVLFSTNSEITPKRFRDISENIAKSYLLVNDGANTILKNGYFHNYENNIK</sequence>
<gene>
    <name evidence="3" type="ORF">BAY32_13405</name>
</gene>
<dbReference type="InterPro" id="IPR017599">
    <property type="entry name" value="DNA_S_DndD"/>
</dbReference>
<keyword evidence="1" id="KW-0175">Coiled coil</keyword>